<accession>A0A6M8T829</accession>
<name>A0A6M8T829_GLAPU</name>
<keyword evidence="2" id="KW-0547">Nucleotide-binding</keyword>
<comment type="catalytic activity">
    <reaction evidence="8">
        <text>Couples ATP hydrolysis with the unwinding of duplex DNA by translocating in the 3'-5' direction.</text>
        <dbReference type="EC" id="5.6.2.4"/>
    </reaction>
</comment>
<dbReference type="CDD" id="cd06223">
    <property type="entry name" value="PRTases_typeI"/>
    <property type="match status" value="1"/>
</dbReference>
<evidence type="ECO:0000256" key="1">
    <source>
        <dbReference type="ARBA" id="ARBA00005446"/>
    </source>
</evidence>
<dbReference type="GO" id="GO:0009378">
    <property type="term" value="F:four-way junction helicase activity"/>
    <property type="evidence" value="ECO:0007669"/>
    <property type="project" value="TreeGrafter"/>
</dbReference>
<dbReference type="GO" id="GO:0043590">
    <property type="term" value="C:bacterial nucleoid"/>
    <property type="evidence" value="ECO:0007669"/>
    <property type="project" value="TreeGrafter"/>
</dbReference>
<evidence type="ECO:0000256" key="8">
    <source>
        <dbReference type="ARBA" id="ARBA00034617"/>
    </source>
</evidence>
<dbReference type="Gene3D" id="1.10.10.10">
    <property type="entry name" value="Winged helix-like DNA-binding domain superfamily/Winged helix DNA-binding domain"/>
    <property type="match status" value="1"/>
</dbReference>
<keyword evidence="6" id="KW-0238">DNA-binding</keyword>
<dbReference type="RefSeq" id="WP_075606231.1">
    <property type="nucleotide sequence ID" value="NZ_CP054198.1"/>
</dbReference>
<protein>
    <recommendedName>
        <fullName evidence="9">DNA 3'-5' helicase</fullName>
        <ecNumber evidence="9">5.6.2.4</ecNumber>
    </recommendedName>
</protein>
<organism evidence="10 11">
    <name type="scientific">Glaesserella parasuis</name>
    <name type="common">Haemophilus parasuis</name>
    <dbReference type="NCBI Taxonomy" id="738"/>
    <lineage>
        <taxon>Bacteria</taxon>
        <taxon>Pseudomonadati</taxon>
        <taxon>Pseudomonadota</taxon>
        <taxon>Gammaproteobacteria</taxon>
        <taxon>Pasteurellales</taxon>
        <taxon>Pasteurellaceae</taxon>
        <taxon>Glaesserella</taxon>
    </lineage>
</organism>
<dbReference type="GO" id="GO:0005524">
    <property type="term" value="F:ATP binding"/>
    <property type="evidence" value="ECO:0007669"/>
    <property type="project" value="UniProtKB-KW"/>
</dbReference>
<dbReference type="AlphaFoldDB" id="A0A6M8T829"/>
<dbReference type="InterPro" id="IPR014001">
    <property type="entry name" value="Helicase_ATP-bd"/>
</dbReference>
<dbReference type="Proteomes" id="UP001148834">
    <property type="component" value="Unassembled WGS sequence"/>
</dbReference>
<dbReference type="InterPro" id="IPR027417">
    <property type="entry name" value="P-loop_NTPase"/>
</dbReference>
<dbReference type="PROSITE" id="PS51194">
    <property type="entry name" value="HELICASE_CTER"/>
    <property type="match status" value="1"/>
</dbReference>
<evidence type="ECO:0000313" key="10">
    <source>
        <dbReference type="EMBL" id="MDD2167264.1"/>
    </source>
</evidence>
<dbReference type="PANTHER" id="PTHR13710:SF105">
    <property type="entry name" value="ATP-DEPENDENT DNA HELICASE Q1"/>
    <property type="match status" value="1"/>
</dbReference>
<dbReference type="EC" id="5.6.2.4" evidence="9"/>
<evidence type="ECO:0000256" key="3">
    <source>
        <dbReference type="ARBA" id="ARBA00022801"/>
    </source>
</evidence>
<dbReference type="GO" id="GO:0006281">
    <property type="term" value="P:DNA repair"/>
    <property type="evidence" value="ECO:0007669"/>
    <property type="project" value="TreeGrafter"/>
</dbReference>
<keyword evidence="5" id="KW-0067">ATP-binding</keyword>
<dbReference type="GO" id="GO:0016787">
    <property type="term" value="F:hydrolase activity"/>
    <property type="evidence" value="ECO:0007669"/>
    <property type="project" value="UniProtKB-KW"/>
</dbReference>
<keyword evidence="3 10" id="KW-0378">Hydrolase</keyword>
<dbReference type="PROSITE" id="PS00690">
    <property type="entry name" value="DEAH_ATP_HELICASE"/>
    <property type="match status" value="1"/>
</dbReference>
<evidence type="ECO:0000313" key="11">
    <source>
        <dbReference type="Proteomes" id="UP001148834"/>
    </source>
</evidence>
<dbReference type="SUPFAM" id="SSF52540">
    <property type="entry name" value="P-loop containing nucleoside triphosphate hydrolases"/>
    <property type="match status" value="1"/>
</dbReference>
<comment type="caution">
    <text evidence="10">The sequence shown here is derived from an EMBL/GenBank/DDBJ whole genome shotgun (WGS) entry which is preliminary data.</text>
</comment>
<dbReference type="Gene3D" id="3.40.50.300">
    <property type="entry name" value="P-loop containing nucleotide triphosphate hydrolases"/>
    <property type="match status" value="2"/>
</dbReference>
<dbReference type="SUPFAM" id="SSF53271">
    <property type="entry name" value="PRTase-like"/>
    <property type="match status" value="1"/>
</dbReference>
<dbReference type="InterPro" id="IPR002464">
    <property type="entry name" value="DNA/RNA_helicase_DEAH_CS"/>
</dbReference>
<dbReference type="Gene3D" id="3.40.50.2020">
    <property type="match status" value="1"/>
</dbReference>
<dbReference type="GO" id="GO:0006310">
    <property type="term" value="P:DNA recombination"/>
    <property type="evidence" value="ECO:0007669"/>
    <property type="project" value="InterPro"/>
</dbReference>
<dbReference type="NCBIfam" id="TIGR00614">
    <property type="entry name" value="recQ_fam"/>
    <property type="match status" value="1"/>
</dbReference>
<gene>
    <name evidence="10" type="ORF">N5925_01310</name>
</gene>
<dbReference type="Pfam" id="PF00270">
    <property type="entry name" value="DEAD"/>
    <property type="match status" value="1"/>
</dbReference>
<proteinExistence type="inferred from homology"/>
<dbReference type="PROSITE" id="PS51192">
    <property type="entry name" value="HELICASE_ATP_BIND_1"/>
    <property type="match status" value="1"/>
</dbReference>
<dbReference type="SMART" id="SM00490">
    <property type="entry name" value="HELICc"/>
    <property type="match status" value="1"/>
</dbReference>
<dbReference type="InterPro" id="IPR004589">
    <property type="entry name" value="DNA_helicase_ATP-dep_RecQ"/>
</dbReference>
<dbReference type="InterPro" id="IPR036388">
    <property type="entry name" value="WH-like_DNA-bd_sf"/>
</dbReference>
<dbReference type="InterPro" id="IPR001650">
    <property type="entry name" value="Helicase_C-like"/>
</dbReference>
<dbReference type="InterPro" id="IPR029057">
    <property type="entry name" value="PRTase-like"/>
</dbReference>
<comment type="similarity">
    <text evidence="1">Belongs to the helicase family. RecQ subfamily.</text>
</comment>
<dbReference type="GO" id="GO:0043138">
    <property type="term" value="F:3'-5' DNA helicase activity"/>
    <property type="evidence" value="ECO:0007669"/>
    <property type="project" value="UniProtKB-EC"/>
</dbReference>
<keyword evidence="7" id="KW-0413">Isomerase</keyword>
<dbReference type="Pfam" id="PF00271">
    <property type="entry name" value="Helicase_C"/>
    <property type="match status" value="1"/>
</dbReference>
<keyword evidence="4 10" id="KW-0347">Helicase</keyword>
<dbReference type="Pfam" id="PF00156">
    <property type="entry name" value="Pribosyltran"/>
    <property type="match status" value="1"/>
</dbReference>
<sequence length="697" mass="79676">MDKRTAELILKQALNDPSAQFREGQWEAIDATVNKRQKTLVVQRTGWGKSAVYFISCKLCRLQNRGMTLIISPLLALMRNQIEAASEFGLVAKTINSANTDNWEKIKQEIKANQVDCLFVSPERLANEEFIETLLRPISSNIALMVIDEVHCISDWGHDFRPDYRRIVRILKQIPNNTPVLCTTATANNRVVEDIQQQLGNIYVQRGDLMRESLYLQAITQFDTAKRLAWIAEKLKQFHRSGIIYTLTIRDAELVSDWLQQNGIQAYAYYSNVTHPSFENSELYREYLEQQLKHNKIKALVATTALGMGYDKPDLSFVIHYQVPNSIISYYQQVGRAGRKIDKAIGVLMSGEEDEYIHHYFRQTAFPKERDINEILHLLEQSNGLSKPSIAKHINLSQGKIEQALKFLSLEDPAPIIKVGSLWKRTIHQYRLNTERITYLTQQREREWQEIQRYLSYNQCRMNFLRKALDDKYLSECGKCDVCLGREILSTKIDPILLQKATLFLKHSEEIIEPKKQFPVGSFIEYGFKSNIPAHLSAEKGRVLSRWGNGTLGNLVAQGKHSGYFDDALVDAMVEMMTQRWKPNPFPKWVCCIPSLNHPHLVPDFAKRLAIRLGLPFIDAIHKVKSNQPQKAQNNRFHQCKNLDGVFAVSAIDPSPVLLVDDVIDSGWTLTVVATLLREQGCSAVYPVALATSSIKE</sequence>
<reference evidence="10" key="1">
    <citation type="submission" date="2022-09" db="EMBL/GenBank/DDBJ databases">
        <title>Molecular characterization of Glaesserella parasuis strains circulating in commercial swine farms using whole-genome sequencing.</title>
        <authorList>
            <person name="Mugabi R."/>
            <person name="Clavijo M."/>
            <person name="Li G."/>
        </authorList>
    </citation>
    <scope>NUCLEOTIDE SEQUENCE</scope>
    <source>
        <strain evidence="10">0435-53</strain>
    </source>
</reference>
<dbReference type="GO" id="GO:0005737">
    <property type="term" value="C:cytoplasm"/>
    <property type="evidence" value="ECO:0007669"/>
    <property type="project" value="TreeGrafter"/>
</dbReference>
<dbReference type="GO" id="GO:0030894">
    <property type="term" value="C:replisome"/>
    <property type="evidence" value="ECO:0007669"/>
    <property type="project" value="TreeGrafter"/>
</dbReference>
<dbReference type="PANTHER" id="PTHR13710">
    <property type="entry name" value="DNA HELICASE RECQ FAMILY MEMBER"/>
    <property type="match status" value="1"/>
</dbReference>
<dbReference type="SMART" id="SM00487">
    <property type="entry name" value="DEXDc"/>
    <property type="match status" value="1"/>
</dbReference>
<dbReference type="InterPro" id="IPR011545">
    <property type="entry name" value="DEAD/DEAH_box_helicase_dom"/>
</dbReference>
<dbReference type="EMBL" id="JAODIR010000003">
    <property type="protein sequence ID" value="MDD2167264.1"/>
    <property type="molecule type" value="Genomic_DNA"/>
</dbReference>
<evidence type="ECO:0000256" key="9">
    <source>
        <dbReference type="ARBA" id="ARBA00034808"/>
    </source>
</evidence>
<evidence type="ECO:0000256" key="7">
    <source>
        <dbReference type="ARBA" id="ARBA00023235"/>
    </source>
</evidence>
<evidence type="ECO:0000256" key="4">
    <source>
        <dbReference type="ARBA" id="ARBA00022806"/>
    </source>
</evidence>
<dbReference type="GO" id="GO:0003677">
    <property type="term" value="F:DNA binding"/>
    <property type="evidence" value="ECO:0007669"/>
    <property type="project" value="UniProtKB-KW"/>
</dbReference>
<evidence type="ECO:0000256" key="5">
    <source>
        <dbReference type="ARBA" id="ARBA00022840"/>
    </source>
</evidence>
<dbReference type="InterPro" id="IPR000836">
    <property type="entry name" value="PRTase_dom"/>
</dbReference>
<evidence type="ECO:0000256" key="2">
    <source>
        <dbReference type="ARBA" id="ARBA00022741"/>
    </source>
</evidence>
<evidence type="ECO:0000256" key="6">
    <source>
        <dbReference type="ARBA" id="ARBA00023125"/>
    </source>
</evidence>